<dbReference type="OrthoDB" id="164672at2"/>
<sequence length="82" mass="9461">MQGYRFSTDRHLPERDMLDLADILALQIHESLGPRVYLLPRSDVLELIAPYVDDLSPDDQHALSWVVWHLFQSAREFDLAAA</sequence>
<evidence type="ECO:0000313" key="1">
    <source>
        <dbReference type="EMBL" id="PDV98737.1"/>
    </source>
</evidence>
<dbReference type="RefSeq" id="WP_097653166.1">
    <property type="nucleotide sequence ID" value="NZ_LYXE01000090.1"/>
</dbReference>
<name>A0A2H3L202_9CHLR</name>
<proteinExistence type="predicted"/>
<reference evidence="1 2" key="1">
    <citation type="submission" date="2016-05" db="EMBL/GenBank/DDBJ databases">
        <authorList>
            <person name="Lavstsen T."/>
            <person name="Jespersen J.S."/>
        </authorList>
    </citation>
    <scope>NUCLEOTIDE SEQUENCE [LARGE SCALE GENOMIC DNA]</scope>
    <source>
        <strain evidence="1 2">B7-9</strain>
    </source>
</reference>
<protein>
    <submittedName>
        <fullName evidence="1">Uncharacterized protein</fullName>
    </submittedName>
</protein>
<organism evidence="1 2">
    <name type="scientific">Candidatus Chloroploca asiatica</name>
    <dbReference type="NCBI Taxonomy" id="1506545"/>
    <lineage>
        <taxon>Bacteria</taxon>
        <taxon>Bacillati</taxon>
        <taxon>Chloroflexota</taxon>
        <taxon>Chloroflexia</taxon>
        <taxon>Chloroflexales</taxon>
        <taxon>Chloroflexineae</taxon>
        <taxon>Oscillochloridaceae</taxon>
        <taxon>Candidatus Chloroploca</taxon>
    </lineage>
</organism>
<dbReference type="EMBL" id="LYXE01000090">
    <property type="protein sequence ID" value="PDV98737.1"/>
    <property type="molecule type" value="Genomic_DNA"/>
</dbReference>
<gene>
    <name evidence="1" type="ORF">A9Q02_02025</name>
</gene>
<dbReference type="AlphaFoldDB" id="A0A2H3L202"/>
<accession>A0A2H3L202</accession>
<evidence type="ECO:0000313" key="2">
    <source>
        <dbReference type="Proteomes" id="UP000220922"/>
    </source>
</evidence>
<dbReference type="Proteomes" id="UP000220922">
    <property type="component" value="Unassembled WGS sequence"/>
</dbReference>
<comment type="caution">
    <text evidence="1">The sequence shown here is derived from an EMBL/GenBank/DDBJ whole genome shotgun (WGS) entry which is preliminary data.</text>
</comment>
<keyword evidence="2" id="KW-1185">Reference proteome</keyword>